<feature type="repeat" description="PPR" evidence="3">
    <location>
        <begin position="344"/>
        <end position="378"/>
    </location>
</feature>
<comment type="similarity">
    <text evidence="1">Belongs to the PPR family. PCMP-H subfamily.</text>
</comment>
<dbReference type="FunFam" id="1.25.40.10:FF:000348">
    <property type="entry name" value="Pentatricopeptide repeat-containing protein chloroplastic"/>
    <property type="match status" value="1"/>
</dbReference>
<dbReference type="PANTHER" id="PTHR47926">
    <property type="entry name" value="PENTATRICOPEPTIDE REPEAT-CONTAINING PROTEIN"/>
    <property type="match status" value="1"/>
</dbReference>
<dbReference type="GO" id="GO:0003729">
    <property type="term" value="F:mRNA binding"/>
    <property type="evidence" value="ECO:0007669"/>
    <property type="project" value="UniProtKB-ARBA"/>
</dbReference>
<evidence type="ECO:0000259" key="4">
    <source>
        <dbReference type="Pfam" id="PF14432"/>
    </source>
</evidence>
<dbReference type="Gramene" id="Kaladp0055s0478.1.v1.1">
    <property type="protein sequence ID" value="Kaladp0055s0478.1.v1.1.CDS.1"/>
    <property type="gene ID" value="Kaladp0055s0478.v1.1"/>
</dbReference>
<dbReference type="Gene3D" id="1.25.40.10">
    <property type="entry name" value="Tetratricopeptide repeat domain"/>
    <property type="match status" value="5"/>
</dbReference>
<dbReference type="FunFam" id="1.25.40.10:FF:000606">
    <property type="entry name" value="Putative pentatricopeptide repeat-containing protein"/>
    <property type="match status" value="1"/>
</dbReference>
<dbReference type="NCBIfam" id="TIGR00756">
    <property type="entry name" value="PPR"/>
    <property type="match status" value="7"/>
</dbReference>
<dbReference type="Pfam" id="PF13041">
    <property type="entry name" value="PPR_2"/>
    <property type="match status" value="3"/>
</dbReference>
<dbReference type="PROSITE" id="PS51375">
    <property type="entry name" value="PPR"/>
    <property type="match status" value="5"/>
</dbReference>
<accession>A0A7N0ZYU8</accession>
<dbReference type="GO" id="GO:0009451">
    <property type="term" value="P:RNA modification"/>
    <property type="evidence" value="ECO:0007669"/>
    <property type="project" value="InterPro"/>
</dbReference>
<dbReference type="Proteomes" id="UP000594263">
    <property type="component" value="Unplaced"/>
</dbReference>
<dbReference type="Pfam" id="PF20431">
    <property type="entry name" value="E_motif"/>
    <property type="match status" value="1"/>
</dbReference>
<dbReference type="InterPro" id="IPR046848">
    <property type="entry name" value="E_motif"/>
</dbReference>
<evidence type="ECO:0000313" key="5">
    <source>
        <dbReference type="EnsemblPlants" id="Kaladp0055s0478.1.v1.1.CDS.1"/>
    </source>
</evidence>
<feature type="repeat" description="PPR" evidence="3">
    <location>
        <begin position="445"/>
        <end position="479"/>
    </location>
</feature>
<feature type="repeat" description="PPR" evidence="3">
    <location>
        <begin position="181"/>
        <end position="215"/>
    </location>
</feature>
<dbReference type="InterPro" id="IPR046960">
    <property type="entry name" value="PPR_At4g14850-like_plant"/>
</dbReference>
<proteinExistence type="inferred from homology"/>
<dbReference type="AlphaFoldDB" id="A0A7N0ZYU8"/>
<feature type="domain" description="DYW" evidence="4">
    <location>
        <begin position="690"/>
        <end position="782"/>
    </location>
</feature>
<dbReference type="Pfam" id="PF14432">
    <property type="entry name" value="DYW_deaminase"/>
    <property type="match status" value="1"/>
</dbReference>
<feature type="repeat" description="PPR" evidence="3">
    <location>
        <begin position="80"/>
        <end position="114"/>
    </location>
</feature>
<name>A0A7N0ZYU8_KALFE</name>
<evidence type="ECO:0000256" key="2">
    <source>
        <dbReference type="ARBA" id="ARBA00022737"/>
    </source>
</evidence>
<dbReference type="EnsemblPlants" id="Kaladp0055s0478.1.v1.1">
    <property type="protein sequence ID" value="Kaladp0055s0478.1.v1.1.CDS.1"/>
    <property type="gene ID" value="Kaladp0055s0478.v1.1"/>
</dbReference>
<dbReference type="InterPro" id="IPR011990">
    <property type="entry name" value="TPR-like_helical_dom_sf"/>
</dbReference>
<dbReference type="FunFam" id="1.25.40.10:FF:000690">
    <property type="entry name" value="Pentatricopeptide repeat-containing protein"/>
    <property type="match status" value="1"/>
</dbReference>
<reference evidence="5" key="1">
    <citation type="submission" date="2021-01" db="UniProtKB">
        <authorList>
            <consortium name="EnsemblPlants"/>
        </authorList>
    </citation>
    <scope>IDENTIFICATION</scope>
</reference>
<keyword evidence="6" id="KW-1185">Reference proteome</keyword>
<dbReference type="InterPro" id="IPR002885">
    <property type="entry name" value="PPR_rpt"/>
</dbReference>
<dbReference type="GO" id="GO:0008270">
    <property type="term" value="F:zinc ion binding"/>
    <property type="evidence" value="ECO:0007669"/>
    <property type="project" value="InterPro"/>
</dbReference>
<dbReference type="Pfam" id="PF01535">
    <property type="entry name" value="PPR"/>
    <property type="match status" value="6"/>
</dbReference>
<evidence type="ECO:0000256" key="1">
    <source>
        <dbReference type="ARBA" id="ARBA00006643"/>
    </source>
</evidence>
<feature type="repeat" description="PPR" evidence="3">
    <location>
        <begin position="243"/>
        <end position="277"/>
    </location>
</feature>
<dbReference type="InterPro" id="IPR032867">
    <property type="entry name" value="DYW_dom"/>
</dbReference>
<dbReference type="OMA" id="YAQHDRF"/>
<organism evidence="5 6">
    <name type="scientific">Kalanchoe fedtschenkoi</name>
    <name type="common">Lavender scallops</name>
    <name type="synonym">South American air plant</name>
    <dbReference type="NCBI Taxonomy" id="63787"/>
    <lineage>
        <taxon>Eukaryota</taxon>
        <taxon>Viridiplantae</taxon>
        <taxon>Streptophyta</taxon>
        <taxon>Embryophyta</taxon>
        <taxon>Tracheophyta</taxon>
        <taxon>Spermatophyta</taxon>
        <taxon>Magnoliopsida</taxon>
        <taxon>eudicotyledons</taxon>
        <taxon>Gunneridae</taxon>
        <taxon>Pentapetalae</taxon>
        <taxon>Saxifragales</taxon>
        <taxon>Crassulaceae</taxon>
        <taxon>Kalanchoe</taxon>
    </lineage>
</organism>
<evidence type="ECO:0000313" key="6">
    <source>
        <dbReference type="Proteomes" id="UP000594263"/>
    </source>
</evidence>
<keyword evidence="2" id="KW-0677">Repeat</keyword>
<evidence type="ECO:0000256" key="3">
    <source>
        <dbReference type="PROSITE-ProRule" id="PRU00708"/>
    </source>
</evidence>
<dbReference type="PANTHER" id="PTHR47926:SF436">
    <property type="entry name" value="PENTATRICOPEPTIDE REPEAT-CONTAINING PROTEIN ELI1, CHLOROPLASTIC-LIKE ISOFORM X2"/>
    <property type="match status" value="1"/>
</dbReference>
<protein>
    <recommendedName>
        <fullName evidence="4">DYW domain-containing protein</fullName>
    </recommendedName>
</protein>
<sequence>MNSLKRLNLSATLSVPTLDNLLLSRCCTFNQFNQILSTMLLTGFLNDGFASSRLLAFSTTSNFIPFDYSVKLFDSLDSPNGFTCNNLMKAYVQRRILDKALGVLKRLLDKGARPDHHTYPILVRGSAVAGKEFEGTELHSQVLRLGFGCDVYVVNTLINLYGVCGNMGDARKVFDGSPVLDLVSWNSILEGYVKKVDVEEARAVFEAMPERSVGASNSMIGLLGKMGFVEEACRVFSCMPEPDLISWSSLISCHVRHEMYEEALSAFQEMYRRGIVIDEVVVVSVLSACAHLRDVKVGQSVHGLVVKIGIEPFLSLMNTLIHMYSSCEEIVAAQKLFQSGYLSDQITWNSMITGYLKCGFVDRARGVFDSMPDKDVVSWSAMLSGYAQTDRFWEATLLFGDMQAGGIRPDETTLVSVVSACTRFVALDQGKWIHAYIKKNHVKVNAILGATLIDMYMKCGCVENALEVFNEMDEKGASSWNALIVGFAMNGFVEKSLETFVEMKKWVEPNGITFLGVLGACRHMGLVDEGRRYFNSMVNVHKIEPTVKHYGCLVDLLGRAGMLEEAEETIMNMPISPDAATWGALLAACRKFRNNEMGQRVGRKLIELQPNHDGFHVLLSNFLASNGNWDDVHKLRGTMAKQGVVKEPGLSSIEVSGVVHEFLAGDRTHSRIIDIEKMLDEIFRRLKMEGYAPDMNEVLYDIDDEEKESNIFRHSEKLAIAFGLIATQEATPIRVMKNLRICNDCHVAAKLISKVFDRDIVVRDRHRFHHFKKGSCSCMDYW</sequence>